<evidence type="ECO:0000259" key="3">
    <source>
        <dbReference type="Pfam" id="PF00501"/>
    </source>
</evidence>
<comment type="caution">
    <text evidence="4">The sequence shown here is derived from an EMBL/GenBank/DDBJ whole genome shotgun (WGS) entry which is preliminary data.</text>
</comment>
<name>A0ABS5XZL8_9CYAN</name>
<evidence type="ECO:0000256" key="2">
    <source>
        <dbReference type="ARBA" id="ARBA00022840"/>
    </source>
</evidence>
<reference evidence="4 5" key="1">
    <citation type="journal article" date="2021" name="Mar. Drugs">
        <title>Genome Reduction and Secondary Metabolism of the Marine Sponge-Associated Cyanobacterium Leptothoe.</title>
        <authorList>
            <person name="Konstantinou D."/>
            <person name="Popin R.V."/>
            <person name="Fewer D.P."/>
            <person name="Sivonen K."/>
            <person name="Gkelis S."/>
        </authorList>
    </citation>
    <scope>NUCLEOTIDE SEQUENCE [LARGE SCALE GENOMIC DNA]</scope>
    <source>
        <strain evidence="4 5">TAU-MAC 1615</strain>
    </source>
</reference>
<accession>A0ABS5XZL8</accession>
<evidence type="ECO:0000313" key="4">
    <source>
        <dbReference type="EMBL" id="MBT9311016.1"/>
    </source>
</evidence>
<dbReference type="InterPro" id="IPR000873">
    <property type="entry name" value="AMP-dep_synth/lig_dom"/>
</dbReference>
<dbReference type="RefSeq" id="WP_215616926.1">
    <property type="nucleotide sequence ID" value="NZ_JADOER010000003.1"/>
</dbReference>
<dbReference type="Pfam" id="PF23562">
    <property type="entry name" value="AMP-binding_C_3"/>
    <property type="match status" value="1"/>
</dbReference>
<feature type="domain" description="AMP-dependent synthetase/ligase" evidence="3">
    <location>
        <begin position="43"/>
        <end position="449"/>
    </location>
</feature>
<evidence type="ECO:0000313" key="5">
    <source>
        <dbReference type="Proteomes" id="UP001196661"/>
    </source>
</evidence>
<dbReference type="InterPro" id="IPR042099">
    <property type="entry name" value="ANL_N_sf"/>
</dbReference>
<keyword evidence="5" id="KW-1185">Reference proteome</keyword>
<dbReference type="EMBL" id="JADOER010000003">
    <property type="protein sequence ID" value="MBT9311016.1"/>
    <property type="molecule type" value="Genomic_DNA"/>
</dbReference>
<organism evidence="4 5">
    <name type="scientific">Leptothoe kymatousa TAU-MAC 1615</name>
    <dbReference type="NCBI Taxonomy" id="2364775"/>
    <lineage>
        <taxon>Bacteria</taxon>
        <taxon>Bacillati</taxon>
        <taxon>Cyanobacteriota</taxon>
        <taxon>Cyanophyceae</taxon>
        <taxon>Nodosilineales</taxon>
        <taxon>Cymatolegaceae</taxon>
        <taxon>Leptothoe</taxon>
        <taxon>Leptothoe kymatousa</taxon>
    </lineage>
</organism>
<keyword evidence="1" id="KW-0547">Nucleotide-binding</keyword>
<sequence>MISKIMDEQCIFCCSLHVAPPLQGEVNLRYTIPSLLDMGCTYGHTPALHQWSAHGWKTYTYPAFRTAAEEVALGLRARGVTGPPGERGRIGLLLDSDVYWAMADMGGLLAGLVTVPMAGGQPMEATRWMLADADLQVLVVSTWGMLQTVYDLVNALTLVVVVEEGAPPTWLGNQPQVMTLGALRNVGRRCYAASVVQALRDNLHPDDLATIVYTADAGGGFTGAMLSHKSLTGNIMAAFSSMPGLQPGTPEVALSFLPLNHIFARAFLYGHFGFGHDIYFSSPRRVLRHLAAVKPTIFITVPRLLEKVYEKINGLRQQAWWGKRLVLGWAWRLAHGCPPRPQPSIWGRGQRWLWSHTVFRGLHRAFGGQVRYLLCGGAALQPQITTFFNGVGIPVKQGYGLTETSSVVSYTRDRWLRPGSVGAPIPGVEVRLAMDGEVLVKSLYTMVGYFRKPGATAAVIDPEGWFHTGDLGEFLADGSLLLRGCKKDLFKLSTGKYVAPTPVEEQLEQSPLVRQALVVGPGQKFCGVLFVPDLAALETVIAVADGGAGEWQTVAQKHYQHLLDQINGQLPHWSKIKRFELMEARADARLGRQQLYQIYGQEIEGLYRERQLAPPLAPPNSVAQGRRWRIFERHQRQTHIA</sequence>
<evidence type="ECO:0000256" key="1">
    <source>
        <dbReference type="ARBA" id="ARBA00022741"/>
    </source>
</evidence>
<proteinExistence type="predicted"/>
<protein>
    <submittedName>
        <fullName evidence="4">AMP-binding protein</fullName>
    </submittedName>
</protein>
<dbReference type="SUPFAM" id="SSF56801">
    <property type="entry name" value="Acetyl-CoA synthetase-like"/>
    <property type="match status" value="1"/>
</dbReference>
<keyword evidence="2" id="KW-0067">ATP-binding</keyword>
<dbReference type="PANTHER" id="PTHR43272">
    <property type="entry name" value="LONG-CHAIN-FATTY-ACID--COA LIGASE"/>
    <property type="match status" value="1"/>
</dbReference>
<dbReference type="PANTHER" id="PTHR43272:SF33">
    <property type="entry name" value="AMP-BINDING DOMAIN-CONTAINING PROTEIN-RELATED"/>
    <property type="match status" value="1"/>
</dbReference>
<dbReference type="Proteomes" id="UP001196661">
    <property type="component" value="Unassembled WGS sequence"/>
</dbReference>
<dbReference type="Gene3D" id="3.40.50.12780">
    <property type="entry name" value="N-terminal domain of ligase-like"/>
    <property type="match status" value="1"/>
</dbReference>
<dbReference type="Pfam" id="PF00501">
    <property type="entry name" value="AMP-binding"/>
    <property type="match status" value="1"/>
</dbReference>
<gene>
    <name evidence="4" type="ORF">IXB28_02250</name>
</gene>